<accession>A0A915JK07</accession>
<evidence type="ECO:0000313" key="1">
    <source>
        <dbReference type="Proteomes" id="UP000887565"/>
    </source>
</evidence>
<sequence>MEKRSLRADFFDLKTRSQVALTPEFLGGLSPPAQLVGPLTVCNFLLHHGQNFAKIKQNQFIINQIEKRLKLLLKQK</sequence>
<reference evidence="2" key="1">
    <citation type="submission" date="2022-11" db="UniProtKB">
        <authorList>
            <consortium name="WormBaseParasite"/>
        </authorList>
    </citation>
    <scope>IDENTIFICATION</scope>
</reference>
<organism evidence="1 2">
    <name type="scientific">Romanomermis culicivorax</name>
    <name type="common">Nematode worm</name>
    <dbReference type="NCBI Taxonomy" id="13658"/>
    <lineage>
        <taxon>Eukaryota</taxon>
        <taxon>Metazoa</taxon>
        <taxon>Ecdysozoa</taxon>
        <taxon>Nematoda</taxon>
        <taxon>Enoplea</taxon>
        <taxon>Dorylaimia</taxon>
        <taxon>Mermithida</taxon>
        <taxon>Mermithoidea</taxon>
        <taxon>Mermithidae</taxon>
        <taxon>Romanomermis</taxon>
    </lineage>
</organism>
<proteinExistence type="predicted"/>
<evidence type="ECO:0000313" key="2">
    <source>
        <dbReference type="WBParaSite" id="nRc.2.0.1.t26438-RA"/>
    </source>
</evidence>
<protein>
    <submittedName>
        <fullName evidence="2">Uncharacterized protein</fullName>
    </submittedName>
</protein>
<dbReference type="AlphaFoldDB" id="A0A915JK07"/>
<dbReference type="Proteomes" id="UP000887565">
    <property type="component" value="Unplaced"/>
</dbReference>
<name>A0A915JK07_ROMCU</name>
<dbReference type="WBParaSite" id="nRc.2.0.1.t26438-RA">
    <property type="protein sequence ID" value="nRc.2.0.1.t26438-RA"/>
    <property type="gene ID" value="nRc.2.0.1.g26438"/>
</dbReference>
<keyword evidence="1" id="KW-1185">Reference proteome</keyword>